<dbReference type="InterPro" id="IPR003107">
    <property type="entry name" value="HAT"/>
</dbReference>
<dbReference type="RefSeq" id="WP_231332046.1">
    <property type="nucleotide sequence ID" value="NZ_CP059572.1"/>
</dbReference>
<dbReference type="Gene3D" id="1.25.40.10">
    <property type="entry name" value="Tetratricopeptide repeat domain"/>
    <property type="match status" value="6"/>
</dbReference>
<accession>A0ABX8R7B6</accession>
<sequence length="1309" mass="143872">MGLFVGRSEEQDRFRLVLAEAAARGRGGPDEAYVVLVQGYGGIGKSTLLRRFIDIAAGGLPEVSAGRFTVFLVDWERDRELHAEEYVEFAGPPIWRILERIRTQIENSAASWGPLERRRLKGFAAFQRQVTKLPELEADATRLGLGKQAAHRPLTPVQLAAIVRSGGEIAKVSGAPAAIVGAANTVAGAGAQIATTFQQNRAVQIDPAAYRALVDQIDALVTAFTDGLRALARRRPVVVVLDTCELLGASGPWLREVMRRSGRRVVWVIGTRLEPDFVAAGDSEAVRYKREIDQQRLRTMTLHRFDDRTAADYLQRRLGSLPPGLDLERVIALTQGVPLALHLMYRMLADQIRVGRPFDGLYDEVSAEGTVSAVVARMADRYLHHATYDPGSDLHQDLTALYGLALVNVEQTPARPRAFPPRSLGDRWEPVRQDTDTAVTIDRDPDLLAALWGIEVHDVAARLDELGRHHDFVHSGTGTLHRDVRDAIRTFLLSPKHRATVTDINTRAADHLIQQLSAHQHTGIDDQLTDATWRTTTAALLWHTCWINPADGIPLLRHLYLPARVLQPSYAQLLLDITATFAPYLTATDQKLLTHLTDLDSRSPQRQAARAAIDALTTAPTPQPPLLHGDTQPYLDLLRAETAPALDLDLADQVIHLRRAARAFPSGSGPTATKLGDIAQSCTLTTPNTQPTRLQKALIDAKKLATRYHPADATAHMNLGSALWELGRFAEAETAERKAIELDPDNAIAHNNFGITLVDLGRFAEAEIVYRKAIELDPDNAVVHTNVGNMLVELGRFAEAEIVYRKAIELDPDNAVVHNGLGNVLVDLGRFAEAEIVYRKAIELDPDNAVVHTNVGNVLVELGRFAEAEIVYRKAIELDPDNAVVHTNVGNVLVELGRFAEAEIVYRKAIELDPDNVNAHNGLGNVLLELGRFAEAEIVYRKAIELDPDNAVVHTNVGNVLVELGRFAEAEIVYRKAIELDPDNVNAHNGLGNVLVELGRFAEAEIVYRKAIELDPDNAVVHTNVGNVLVELGRFAEAEIVYRKAIELDPDNVNAHNGLGNVLVELGRFAEAETAFRKAIELDPDNVNAHNGLGNVLLELGRFAEAETAFRKAIELDPDNAIVHNSLGITLVELERFAETETAFRKAIELDRDYTSAYGWLGRFLLFTGELERARLGLKQADGRPRTELLRWIVARVNSQDGASMHTPDSVLAAFADPWPPRIVRPSMFAVAEIRALAVAGNGNGPQAVEILRSAMDGRRPRDRFVRPLYDLLTRPEPVAGLEGLLEVWREIIAADPSAAGPWGGPDPA</sequence>
<proteinExistence type="predicted"/>
<evidence type="ECO:0000256" key="2">
    <source>
        <dbReference type="ARBA" id="ARBA00022803"/>
    </source>
</evidence>
<dbReference type="PANTHER" id="PTHR44858:SF1">
    <property type="entry name" value="UDP-N-ACETYLGLUCOSAMINE--PEPTIDE N-ACETYLGLUCOSAMINYLTRANSFERASE SPINDLY-RELATED"/>
    <property type="match status" value="1"/>
</dbReference>
<keyword evidence="1" id="KW-0677">Repeat</keyword>
<organism evidence="5 6">
    <name type="scientific">Actinomadura graeca</name>
    <dbReference type="NCBI Taxonomy" id="2750812"/>
    <lineage>
        <taxon>Bacteria</taxon>
        <taxon>Bacillati</taxon>
        <taxon>Actinomycetota</taxon>
        <taxon>Actinomycetes</taxon>
        <taxon>Streptosporangiales</taxon>
        <taxon>Thermomonosporaceae</taxon>
        <taxon>Actinomadura</taxon>
    </lineage>
</organism>
<evidence type="ECO:0000256" key="3">
    <source>
        <dbReference type="PROSITE-ProRule" id="PRU00339"/>
    </source>
</evidence>
<feature type="repeat" description="TPR" evidence="3">
    <location>
        <begin position="713"/>
        <end position="746"/>
    </location>
</feature>
<dbReference type="SMART" id="SM00028">
    <property type="entry name" value="TPR"/>
    <property type="match status" value="13"/>
</dbReference>
<feature type="repeat" description="TPR" evidence="3">
    <location>
        <begin position="1053"/>
        <end position="1086"/>
    </location>
</feature>
<dbReference type="InterPro" id="IPR011990">
    <property type="entry name" value="TPR-like_helical_dom_sf"/>
</dbReference>
<feature type="domain" description="Orc1-like AAA ATPase" evidence="4">
    <location>
        <begin position="4"/>
        <end position="253"/>
    </location>
</feature>
<feature type="repeat" description="TPR" evidence="3">
    <location>
        <begin position="883"/>
        <end position="916"/>
    </location>
</feature>
<feature type="repeat" description="TPR" evidence="3">
    <location>
        <begin position="815"/>
        <end position="848"/>
    </location>
</feature>
<name>A0ABX8R7B6_9ACTN</name>
<dbReference type="InterPro" id="IPR050498">
    <property type="entry name" value="Ycf3"/>
</dbReference>
<dbReference type="EMBL" id="CP059572">
    <property type="protein sequence ID" value="QXJ25837.1"/>
    <property type="molecule type" value="Genomic_DNA"/>
</dbReference>
<feature type="repeat" description="TPR" evidence="3">
    <location>
        <begin position="849"/>
        <end position="882"/>
    </location>
</feature>
<dbReference type="InterPro" id="IPR019734">
    <property type="entry name" value="TPR_rpt"/>
</dbReference>
<dbReference type="Proteomes" id="UP001049518">
    <property type="component" value="Chromosome"/>
</dbReference>
<dbReference type="SUPFAM" id="SSF52540">
    <property type="entry name" value="P-loop containing nucleoside triphosphate hydrolases"/>
    <property type="match status" value="1"/>
</dbReference>
<dbReference type="SUPFAM" id="SSF48452">
    <property type="entry name" value="TPR-like"/>
    <property type="match status" value="2"/>
</dbReference>
<dbReference type="Pfam" id="PF13432">
    <property type="entry name" value="TPR_16"/>
    <property type="match status" value="4"/>
</dbReference>
<gene>
    <name evidence="5" type="ORF">AGRA3207_007398</name>
</gene>
<dbReference type="InterPro" id="IPR027417">
    <property type="entry name" value="P-loop_NTPase"/>
</dbReference>
<feature type="repeat" description="TPR" evidence="3">
    <location>
        <begin position="1121"/>
        <end position="1154"/>
    </location>
</feature>
<feature type="repeat" description="TPR" evidence="3">
    <location>
        <begin position="747"/>
        <end position="780"/>
    </location>
</feature>
<dbReference type="PROSITE" id="PS50005">
    <property type="entry name" value="TPR"/>
    <property type="match status" value="13"/>
</dbReference>
<dbReference type="PROSITE" id="PS50293">
    <property type="entry name" value="TPR_REGION"/>
    <property type="match status" value="12"/>
</dbReference>
<dbReference type="PANTHER" id="PTHR44858">
    <property type="entry name" value="TETRATRICOPEPTIDE REPEAT PROTEIN 6"/>
    <property type="match status" value="1"/>
</dbReference>
<evidence type="ECO:0000313" key="5">
    <source>
        <dbReference type="EMBL" id="QXJ25837.1"/>
    </source>
</evidence>
<feature type="repeat" description="TPR" evidence="3">
    <location>
        <begin position="781"/>
        <end position="814"/>
    </location>
</feature>
<feature type="repeat" description="TPR" evidence="3">
    <location>
        <begin position="917"/>
        <end position="950"/>
    </location>
</feature>
<reference evidence="5" key="1">
    <citation type="submission" date="2020-07" db="EMBL/GenBank/DDBJ databases">
        <authorList>
            <person name="Tarantini F.S."/>
            <person name="Hong K.W."/>
            <person name="Chan K.G."/>
        </authorList>
    </citation>
    <scope>NUCLEOTIDE SEQUENCE</scope>
    <source>
        <strain evidence="5">32-07</strain>
    </source>
</reference>
<feature type="repeat" description="TPR" evidence="3">
    <location>
        <begin position="985"/>
        <end position="1018"/>
    </location>
</feature>
<feature type="repeat" description="TPR" evidence="3">
    <location>
        <begin position="1087"/>
        <end position="1120"/>
    </location>
</feature>
<dbReference type="Pfam" id="PF13181">
    <property type="entry name" value="TPR_8"/>
    <property type="match status" value="1"/>
</dbReference>
<dbReference type="SMART" id="SM00386">
    <property type="entry name" value="HAT"/>
    <property type="match status" value="7"/>
</dbReference>
<evidence type="ECO:0000256" key="1">
    <source>
        <dbReference type="ARBA" id="ARBA00022737"/>
    </source>
</evidence>
<dbReference type="InterPro" id="IPR013105">
    <property type="entry name" value="TPR_2"/>
</dbReference>
<evidence type="ECO:0000259" key="4">
    <source>
        <dbReference type="Pfam" id="PF13191"/>
    </source>
</evidence>
<feature type="repeat" description="TPR" evidence="3">
    <location>
        <begin position="951"/>
        <end position="984"/>
    </location>
</feature>
<keyword evidence="6" id="KW-1185">Reference proteome</keyword>
<evidence type="ECO:0000313" key="6">
    <source>
        <dbReference type="Proteomes" id="UP001049518"/>
    </source>
</evidence>
<keyword evidence="2 3" id="KW-0802">TPR repeat</keyword>
<feature type="repeat" description="TPR" evidence="3">
    <location>
        <begin position="1019"/>
        <end position="1052"/>
    </location>
</feature>
<dbReference type="Pfam" id="PF13414">
    <property type="entry name" value="TPR_11"/>
    <property type="match status" value="1"/>
</dbReference>
<dbReference type="InterPro" id="IPR041664">
    <property type="entry name" value="AAA_16"/>
</dbReference>
<dbReference type="Pfam" id="PF07719">
    <property type="entry name" value="TPR_2"/>
    <property type="match status" value="2"/>
</dbReference>
<dbReference type="Pfam" id="PF13191">
    <property type="entry name" value="AAA_16"/>
    <property type="match status" value="1"/>
</dbReference>
<protein>
    <submittedName>
        <fullName evidence="5">Tetratricopeptide repeat protein</fullName>
    </submittedName>
</protein>